<evidence type="ECO:0000256" key="1">
    <source>
        <dbReference type="SAM" id="Phobius"/>
    </source>
</evidence>
<keyword evidence="1" id="KW-0472">Membrane</keyword>
<evidence type="ECO:0000313" key="3">
    <source>
        <dbReference type="Proteomes" id="UP001165044"/>
    </source>
</evidence>
<accession>A0ABQ5PXS5</accession>
<keyword evidence="1" id="KW-0812">Transmembrane</keyword>
<feature type="transmembrane region" description="Helical" evidence="1">
    <location>
        <begin position="6"/>
        <end position="21"/>
    </location>
</feature>
<proteinExistence type="predicted"/>
<protein>
    <submittedName>
        <fullName evidence="2">Uncharacterized protein</fullName>
    </submittedName>
</protein>
<dbReference type="RefSeq" id="WP_285607685.1">
    <property type="nucleotide sequence ID" value="NZ_BSDC01000001.1"/>
</dbReference>
<reference evidence="2" key="1">
    <citation type="journal article" date="2023" name="Antonie Van Leeuwenhoek">
        <title>Mesoterricola silvestris gen. nov., sp. nov., Mesoterricola sediminis sp. nov., Geothrix oryzae sp. nov., Geothrix edaphica sp. nov., Geothrix rubra sp. nov., and Geothrix limicola sp. nov., six novel members of Acidobacteriota isolated from soils.</title>
        <authorList>
            <person name="Itoh H."/>
            <person name="Sugisawa Y."/>
            <person name="Mise K."/>
            <person name="Xu Z."/>
            <person name="Kuniyasu M."/>
            <person name="Ushijima N."/>
            <person name="Kawano K."/>
            <person name="Kobayashi E."/>
            <person name="Shiratori Y."/>
            <person name="Masuda Y."/>
            <person name="Senoo K."/>
        </authorList>
    </citation>
    <scope>NUCLEOTIDE SEQUENCE</scope>
    <source>
        <strain evidence="2">Red802</strain>
    </source>
</reference>
<comment type="caution">
    <text evidence="2">The sequence shown here is derived from an EMBL/GenBank/DDBJ whole genome shotgun (WGS) entry which is preliminary data.</text>
</comment>
<organism evidence="2 3">
    <name type="scientific">Geothrix edaphica</name>
    <dbReference type="NCBI Taxonomy" id="2927976"/>
    <lineage>
        <taxon>Bacteria</taxon>
        <taxon>Pseudomonadati</taxon>
        <taxon>Acidobacteriota</taxon>
        <taxon>Holophagae</taxon>
        <taxon>Holophagales</taxon>
        <taxon>Holophagaceae</taxon>
        <taxon>Geothrix</taxon>
    </lineage>
</organism>
<dbReference type="Proteomes" id="UP001165044">
    <property type="component" value="Unassembled WGS sequence"/>
</dbReference>
<feature type="transmembrane region" description="Helical" evidence="1">
    <location>
        <begin position="26"/>
        <end position="45"/>
    </location>
</feature>
<sequence length="50" mass="5477">MSTTILVAGGLALLFVIYVAYRIGKVLLRVFVGLAVLALVSWGLWKLFHS</sequence>
<keyword evidence="1" id="KW-1133">Transmembrane helix</keyword>
<keyword evidence="3" id="KW-1185">Reference proteome</keyword>
<name>A0ABQ5PXS5_9BACT</name>
<evidence type="ECO:0000313" key="2">
    <source>
        <dbReference type="EMBL" id="GLH66951.1"/>
    </source>
</evidence>
<dbReference type="EMBL" id="BSDC01000001">
    <property type="protein sequence ID" value="GLH66951.1"/>
    <property type="molecule type" value="Genomic_DNA"/>
</dbReference>
<gene>
    <name evidence="2" type="ORF">GETHED_13150</name>
</gene>